<feature type="region of interest" description="Disordered" evidence="1">
    <location>
        <begin position="1"/>
        <end position="21"/>
    </location>
</feature>
<evidence type="ECO:0000313" key="2">
    <source>
        <dbReference type="EMBL" id="GBP63485.1"/>
    </source>
</evidence>
<feature type="region of interest" description="Disordered" evidence="1">
    <location>
        <begin position="349"/>
        <end position="383"/>
    </location>
</feature>
<dbReference type="Gene3D" id="2.40.70.10">
    <property type="entry name" value="Acid Proteases"/>
    <property type="match status" value="1"/>
</dbReference>
<gene>
    <name evidence="2" type="primary">Arc2</name>
    <name evidence="2" type="ORF">EVAR_49538_1</name>
</gene>
<proteinExistence type="predicted"/>
<dbReference type="OrthoDB" id="425619at2759"/>
<sequence>MPRKEHIVPATTARDDKHHDGSGIVTRAQAAAAASSDRLVGGTTVPVSDLRDGADPSPCMSAPTATPAPLLAGVSEDQLAALLSTLARSQAESNRILIQSLLAPAPNGDGTTSPTPSSAAFGSPFCSAASARSGSFAKCTARFDGSASDPDVLETFLDAIEVYKECLNINDEHALRGLPILLTGNAAVWWRGIKSTVSTLPNAVYKLRSMYGVPRPAHKILGIFSMEQGSVRADIFITRVRALFAKLPYELSEITKIDIVYGLLDRRIRKRVPRELIHSLDVLVNKSRLVEESLAEAVTTKAGAADRVSAPGRLPATGRVEWPARAATASSPSAGGAAACSAPSMSHAASSRVTPRPALDTSSAVSPGVATARASDNGDTHPRALSNIRQLSKFSNKTYCVYCRKTGHNRDNCAQLKRKNVTSSSLSCYGCGTKGVIRANCDSCKQQKESFSSCDLAYNDSVSSSNVCKNDLSMNAMSNNFCLNDNVSCDPTSVQNFNENVISMNISALHCGGLTRSTSCAGASCDGRPILGIKVLGITGTGLIDTAAKRSIAGSSLYALLVKRGQKFRSSKMIVKLADGSVNNINVKLADVIVTLKHLNIPLTFIILPNSSNNETLLGIDFIRKAGLIINLSTNTWLTADRPHVIYPLRCETSVHTIECASTDVLRIDEGTMLSPPERDDLARLLQEYQDIFTQGEDRRRLRNIALIPVTTLLLQCRPTA</sequence>
<dbReference type="Proteomes" id="UP000299102">
    <property type="component" value="Unassembled WGS sequence"/>
</dbReference>
<accession>A0A4C1XMN8</accession>
<name>A0A4C1XMN8_EUMVA</name>
<comment type="caution">
    <text evidence="2">The sequence shown here is derived from an EMBL/GenBank/DDBJ whole genome shotgun (WGS) entry which is preliminary data.</text>
</comment>
<reference evidence="2 3" key="1">
    <citation type="journal article" date="2019" name="Commun. Biol.">
        <title>The bagworm genome reveals a unique fibroin gene that provides high tensile strength.</title>
        <authorList>
            <person name="Kono N."/>
            <person name="Nakamura H."/>
            <person name="Ohtoshi R."/>
            <person name="Tomita M."/>
            <person name="Numata K."/>
            <person name="Arakawa K."/>
        </authorList>
    </citation>
    <scope>NUCLEOTIDE SEQUENCE [LARGE SCALE GENOMIC DNA]</scope>
</reference>
<protein>
    <submittedName>
        <fullName evidence="2">Activity-regulated cytoskeleton associated protein 2</fullName>
    </submittedName>
</protein>
<dbReference type="SUPFAM" id="SSF50630">
    <property type="entry name" value="Acid proteases"/>
    <property type="match status" value="1"/>
</dbReference>
<evidence type="ECO:0000313" key="3">
    <source>
        <dbReference type="Proteomes" id="UP000299102"/>
    </source>
</evidence>
<evidence type="ECO:0000256" key="1">
    <source>
        <dbReference type="SAM" id="MobiDB-lite"/>
    </source>
</evidence>
<keyword evidence="3" id="KW-1185">Reference proteome</keyword>
<dbReference type="AlphaFoldDB" id="A0A4C1XMN8"/>
<dbReference type="InterPro" id="IPR021109">
    <property type="entry name" value="Peptidase_aspartic_dom_sf"/>
</dbReference>
<organism evidence="2 3">
    <name type="scientific">Eumeta variegata</name>
    <name type="common">Bagworm moth</name>
    <name type="synonym">Eumeta japonica</name>
    <dbReference type="NCBI Taxonomy" id="151549"/>
    <lineage>
        <taxon>Eukaryota</taxon>
        <taxon>Metazoa</taxon>
        <taxon>Ecdysozoa</taxon>
        <taxon>Arthropoda</taxon>
        <taxon>Hexapoda</taxon>
        <taxon>Insecta</taxon>
        <taxon>Pterygota</taxon>
        <taxon>Neoptera</taxon>
        <taxon>Endopterygota</taxon>
        <taxon>Lepidoptera</taxon>
        <taxon>Glossata</taxon>
        <taxon>Ditrysia</taxon>
        <taxon>Tineoidea</taxon>
        <taxon>Psychidae</taxon>
        <taxon>Oiketicinae</taxon>
        <taxon>Eumeta</taxon>
    </lineage>
</organism>
<dbReference type="EMBL" id="BGZK01000870">
    <property type="protein sequence ID" value="GBP63485.1"/>
    <property type="molecule type" value="Genomic_DNA"/>
</dbReference>